<dbReference type="RefSeq" id="WP_167984704.1">
    <property type="nucleotide sequence ID" value="NZ_JAATEJ010000017.1"/>
</dbReference>
<dbReference type="InterPro" id="IPR006016">
    <property type="entry name" value="UspA"/>
</dbReference>
<dbReference type="Gene3D" id="3.40.50.620">
    <property type="entry name" value="HUPs"/>
    <property type="match status" value="2"/>
</dbReference>
<comment type="similarity">
    <text evidence="1">Belongs to the universal stress protein A family.</text>
</comment>
<dbReference type="Pfam" id="PF00582">
    <property type="entry name" value="Usp"/>
    <property type="match status" value="2"/>
</dbReference>
<dbReference type="EMBL" id="JAATEJ010000017">
    <property type="protein sequence ID" value="NJP45852.1"/>
    <property type="molecule type" value="Genomic_DNA"/>
</dbReference>
<feature type="domain" description="UspA" evidence="2">
    <location>
        <begin position="1"/>
        <end position="139"/>
    </location>
</feature>
<dbReference type="PRINTS" id="PR01438">
    <property type="entry name" value="UNVRSLSTRESS"/>
</dbReference>
<dbReference type="InterPro" id="IPR006015">
    <property type="entry name" value="Universal_stress_UspA"/>
</dbReference>
<name>A0ABX0ZTA0_9ACTN</name>
<keyword evidence="4" id="KW-1185">Reference proteome</keyword>
<accession>A0ABX0ZTA0</accession>
<dbReference type="SUPFAM" id="SSF52402">
    <property type="entry name" value="Adenine nucleotide alpha hydrolases-like"/>
    <property type="match status" value="2"/>
</dbReference>
<dbReference type="PANTHER" id="PTHR46553">
    <property type="entry name" value="ADENINE NUCLEOTIDE ALPHA HYDROLASES-LIKE SUPERFAMILY PROTEIN"/>
    <property type="match status" value="1"/>
</dbReference>
<evidence type="ECO:0000313" key="4">
    <source>
        <dbReference type="Proteomes" id="UP000734511"/>
    </source>
</evidence>
<comment type="caution">
    <text evidence="3">The sequence shown here is derived from an EMBL/GenBank/DDBJ whole genome shotgun (WGS) entry which is preliminary data.</text>
</comment>
<dbReference type="InterPro" id="IPR014729">
    <property type="entry name" value="Rossmann-like_a/b/a_fold"/>
</dbReference>
<dbReference type="PANTHER" id="PTHR46553:SF3">
    <property type="entry name" value="ADENINE NUCLEOTIDE ALPHA HYDROLASES-LIKE SUPERFAMILY PROTEIN"/>
    <property type="match status" value="1"/>
</dbReference>
<sequence length="282" mass="29036">MNKPLTVGVDGSDASLRALDWAVAEAARQDLPLRVLHASLWDQYALPPPGLGTSRGAHRVLAENIVGSARERVARLGPAVPCTAEAVTDDAVGALLRAAPEAYALVVGNRGRGELTDMLLGSTGLTVAGQAPCPVVVVRGGDANVAGEYGRVTLGVGGKGESAAAVRFAFRTAQARGAGLDALHAWRTPDGDADREAGQEEAGRTLDEALDDARRGHPRVTVRTGTVEAKARTPLLEASASSDLLVVGAHRRDGAIGLHLGPVSHALLHHAACPVAVVPDET</sequence>
<evidence type="ECO:0000259" key="2">
    <source>
        <dbReference type="Pfam" id="PF00582"/>
    </source>
</evidence>
<feature type="domain" description="UspA" evidence="2">
    <location>
        <begin position="149"/>
        <end position="279"/>
    </location>
</feature>
<gene>
    <name evidence="3" type="ORF">HCN08_20930</name>
</gene>
<dbReference type="Proteomes" id="UP000734511">
    <property type="component" value="Unassembled WGS sequence"/>
</dbReference>
<evidence type="ECO:0000256" key="1">
    <source>
        <dbReference type="ARBA" id="ARBA00008791"/>
    </source>
</evidence>
<protein>
    <submittedName>
        <fullName evidence="3">Universal stress protein</fullName>
    </submittedName>
</protein>
<reference evidence="3 4" key="1">
    <citation type="submission" date="2020-03" db="EMBL/GenBank/DDBJ databases">
        <title>WGS of actinomycetes isolated from Thailand.</title>
        <authorList>
            <person name="Thawai C."/>
        </authorList>
    </citation>
    <scope>NUCLEOTIDE SEQUENCE [LARGE SCALE GENOMIC DNA]</scope>
    <source>
        <strain evidence="3 4">PRB2-1</strain>
    </source>
</reference>
<organism evidence="3 4">
    <name type="scientific">Actinacidiphila epipremni</name>
    <dbReference type="NCBI Taxonomy" id="2053013"/>
    <lineage>
        <taxon>Bacteria</taxon>
        <taxon>Bacillati</taxon>
        <taxon>Actinomycetota</taxon>
        <taxon>Actinomycetes</taxon>
        <taxon>Kitasatosporales</taxon>
        <taxon>Streptomycetaceae</taxon>
        <taxon>Actinacidiphila</taxon>
    </lineage>
</organism>
<proteinExistence type="inferred from homology"/>
<evidence type="ECO:0000313" key="3">
    <source>
        <dbReference type="EMBL" id="NJP45852.1"/>
    </source>
</evidence>